<feature type="domain" description="FAD-binding PCMH-type" evidence="4">
    <location>
        <begin position="126"/>
        <end position="310"/>
    </location>
</feature>
<gene>
    <name evidence="5" type="ORF">jhhlp_007493</name>
</gene>
<comment type="similarity">
    <text evidence="1">Belongs to the oxygen-dependent FAD-linked oxidoreductase family.</text>
</comment>
<keyword evidence="3" id="KW-0732">Signal</keyword>
<evidence type="ECO:0000256" key="2">
    <source>
        <dbReference type="ARBA" id="ARBA00023002"/>
    </source>
</evidence>
<dbReference type="Gene3D" id="3.30.465.10">
    <property type="match status" value="2"/>
</dbReference>
<dbReference type="AlphaFoldDB" id="A0A2N3N162"/>
<accession>A0A2N3N162</accession>
<organism evidence="5 6">
    <name type="scientific">Lomentospora prolificans</name>
    <dbReference type="NCBI Taxonomy" id="41688"/>
    <lineage>
        <taxon>Eukaryota</taxon>
        <taxon>Fungi</taxon>
        <taxon>Dikarya</taxon>
        <taxon>Ascomycota</taxon>
        <taxon>Pezizomycotina</taxon>
        <taxon>Sordariomycetes</taxon>
        <taxon>Hypocreomycetidae</taxon>
        <taxon>Microascales</taxon>
        <taxon>Microascaceae</taxon>
        <taxon>Lomentospora</taxon>
    </lineage>
</organism>
<evidence type="ECO:0000256" key="1">
    <source>
        <dbReference type="ARBA" id="ARBA00005466"/>
    </source>
</evidence>
<dbReference type="GO" id="GO:0071949">
    <property type="term" value="F:FAD binding"/>
    <property type="evidence" value="ECO:0007669"/>
    <property type="project" value="InterPro"/>
</dbReference>
<dbReference type="PANTHER" id="PTHR13878">
    <property type="entry name" value="GULONOLACTONE OXIDASE"/>
    <property type="match status" value="1"/>
</dbReference>
<dbReference type="InterPro" id="IPR016166">
    <property type="entry name" value="FAD-bd_PCMH"/>
</dbReference>
<dbReference type="InterPro" id="IPR016169">
    <property type="entry name" value="FAD-bd_PCMH_sub2"/>
</dbReference>
<dbReference type="PANTHER" id="PTHR13878:SF91">
    <property type="entry name" value="FAD BINDING DOMAIN PROTEIN (AFU_ORTHOLOGUE AFUA_6G12070)-RELATED"/>
    <property type="match status" value="1"/>
</dbReference>
<dbReference type="SUPFAM" id="SSF56176">
    <property type="entry name" value="FAD-binding/transporter-associated domain-like"/>
    <property type="match status" value="1"/>
</dbReference>
<name>A0A2N3N162_9PEZI</name>
<dbReference type="InterPro" id="IPR012951">
    <property type="entry name" value="BBE"/>
</dbReference>
<dbReference type="InterPro" id="IPR036318">
    <property type="entry name" value="FAD-bd_PCMH-like_sf"/>
</dbReference>
<dbReference type="VEuPathDB" id="FungiDB:jhhlp_007493"/>
<comment type="caution">
    <text evidence="5">The sequence shown here is derived from an EMBL/GenBank/DDBJ whole genome shotgun (WGS) entry which is preliminary data.</text>
</comment>
<dbReference type="Pfam" id="PF01565">
    <property type="entry name" value="FAD_binding_4"/>
    <property type="match status" value="1"/>
</dbReference>
<feature type="signal peptide" evidence="3">
    <location>
        <begin position="1"/>
        <end position="21"/>
    </location>
</feature>
<feature type="chain" id="PRO_5014950033" description="FAD-binding PCMH-type domain-containing protein" evidence="3">
    <location>
        <begin position="22"/>
        <end position="596"/>
    </location>
</feature>
<dbReference type="GO" id="GO:0016491">
    <property type="term" value="F:oxidoreductase activity"/>
    <property type="evidence" value="ECO:0007669"/>
    <property type="project" value="UniProtKB-KW"/>
</dbReference>
<reference evidence="5 6" key="1">
    <citation type="journal article" date="2017" name="G3 (Bethesda)">
        <title>First Draft Genome Sequence of the Pathogenic Fungus Lomentospora prolificans (Formerly Scedosporium prolificans).</title>
        <authorList>
            <person name="Luo R."/>
            <person name="Zimin A."/>
            <person name="Workman R."/>
            <person name="Fan Y."/>
            <person name="Pertea G."/>
            <person name="Grossman N."/>
            <person name="Wear M.P."/>
            <person name="Jia B."/>
            <person name="Miller H."/>
            <person name="Casadevall A."/>
            <person name="Timp W."/>
            <person name="Zhang S.X."/>
            <person name="Salzberg S.L."/>
        </authorList>
    </citation>
    <scope>NUCLEOTIDE SEQUENCE [LARGE SCALE GENOMIC DNA]</scope>
    <source>
        <strain evidence="5 6">JHH-5317</strain>
    </source>
</reference>
<dbReference type="OrthoDB" id="9983560at2759"/>
<dbReference type="EMBL" id="NLAX01001036">
    <property type="protein sequence ID" value="PKS06176.1"/>
    <property type="molecule type" value="Genomic_DNA"/>
</dbReference>
<sequence length="596" mass="65156">MTRLDLLLAIAAFRILPGASAATECKCAPGDDCWPSSEDWGSLNQTINGRLIQARPPASVCYESEPDYDAASCDDILANWHLSTFHIEDPISISYPFWADNPCPPIFPNGTSVSGDPDAGTRGCSLGKYPSYVVNATGPEEIAVAAKWASERNIRLNVKNTGHSHLGRSTGYGSLSIWTHNIRGIDFHENFRSESCASNNTDTQMAATIGAGEVDRDVYEALHQHGAVVVGGSNPTVGLVGWFTGGGHGPLSSTYGMGADNVLEATVVTLDGEIVTANSCNHPDLFFAIRGGGGGTFGIVTSVVMKAYPTPRTTNWRLTIALTDPAKSKEFWDLMAFLHSDLQRLKEGGVQGYYYMLGPPVTEVNTFEAIWRVFDKPNGTIEEVFAPLKQRLDDMNGTVAYKSTVEHKSSFFEAYGGDPAGEPVTQGVAIGSRLLPAKAFEDVDAVSKTFQQIMTDNTFGPAMMVGHFIAHSGNRDLDIAMNPAWRDTVSHLLSGREWMDPTSPEVIQQMRDYVTHNVTAALRKLAPDSGAYFNEMDPFEPDWQYVSFGAHYPRLRTIKDKYDPAGTLWCQHCVGSEDWVEDGTGRLCRPEWWGEL</sequence>
<dbReference type="PROSITE" id="PS51387">
    <property type="entry name" value="FAD_PCMH"/>
    <property type="match status" value="1"/>
</dbReference>
<evidence type="ECO:0000259" key="4">
    <source>
        <dbReference type="PROSITE" id="PS51387"/>
    </source>
</evidence>
<evidence type="ECO:0000256" key="3">
    <source>
        <dbReference type="SAM" id="SignalP"/>
    </source>
</evidence>
<protein>
    <recommendedName>
        <fullName evidence="4">FAD-binding PCMH-type domain-containing protein</fullName>
    </recommendedName>
</protein>
<dbReference type="InParanoid" id="A0A2N3N162"/>
<dbReference type="STRING" id="41688.A0A2N3N162"/>
<dbReference type="InterPro" id="IPR050432">
    <property type="entry name" value="FAD-linked_Oxidoreductases_BP"/>
</dbReference>
<proteinExistence type="inferred from homology"/>
<evidence type="ECO:0000313" key="5">
    <source>
        <dbReference type="EMBL" id="PKS06176.1"/>
    </source>
</evidence>
<dbReference type="Pfam" id="PF08031">
    <property type="entry name" value="BBE"/>
    <property type="match status" value="1"/>
</dbReference>
<keyword evidence="6" id="KW-1185">Reference proteome</keyword>
<dbReference type="Proteomes" id="UP000233524">
    <property type="component" value="Unassembled WGS sequence"/>
</dbReference>
<keyword evidence="2" id="KW-0560">Oxidoreductase</keyword>
<evidence type="ECO:0000313" key="6">
    <source>
        <dbReference type="Proteomes" id="UP000233524"/>
    </source>
</evidence>
<dbReference type="InterPro" id="IPR006094">
    <property type="entry name" value="Oxid_FAD_bind_N"/>
</dbReference>